<reference evidence="1 2" key="1">
    <citation type="submission" date="2010-08" db="EMBL/GenBank/DDBJ databases">
        <title>Complete sequence of Clostridium cellulovorans 743B.</title>
        <authorList>
            <consortium name="US DOE Joint Genome Institute"/>
            <person name="Lucas S."/>
            <person name="Copeland A."/>
            <person name="Lapidus A."/>
            <person name="Cheng J.-F."/>
            <person name="Bruce D."/>
            <person name="Goodwin L."/>
            <person name="Pitluck S."/>
            <person name="Chertkov O."/>
            <person name="Detter J.C."/>
            <person name="Han C."/>
            <person name="Tapia R."/>
            <person name="Land M."/>
            <person name="Hauser L."/>
            <person name="Chang Y.-J."/>
            <person name="Jeffries C."/>
            <person name="Kyrpides N."/>
            <person name="Ivanova N."/>
            <person name="Mikhailova N."/>
            <person name="Hemme C.L."/>
            <person name="Woyke T."/>
        </authorList>
    </citation>
    <scope>NUCLEOTIDE SEQUENCE [LARGE SCALE GENOMIC DNA]</scope>
    <source>
        <strain evidence="2">ATCC 35296 / DSM 3052 / OCM 3 / 743B</strain>
    </source>
</reference>
<evidence type="ECO:0000313" key="2">
    <source>
        <dbReference type="Proteomes" id="UP000002730"/>
    </source>
</evidence>
<gene>
    <name evidence="1" type="ordered locus">Clocel_2566</name>
</gene>
<dbReference type="eggNOG" id="COG0457">
    <property type="taxonomic scope" value="Bacteria"/>
</dbReference>
<dbReference type="STRING" id="573061.Clocel_2566"/>
<protein>
    <recommendedName>
        <fullName evidence="3">DUF2971 domain-containing protein</fullName>
    </recommendedName>
</protein>
<name>D9SQS2_CLOC7</name>
<dbReference type="KEGG" id="ccb:Clocel_2566"/>
<dbReference type="RefSeq" id="WP_010075537.1">
    <property type="nucleotide sequence ID" value="NC_014393.1"/>
</dbReference>
<proteinExistence type="predicted"/>
<dbReference type="HOGENOM" id="CLU_050666_0_0_9"/>
<dbReference type="AlphaFoldDB" id="D9SQS2"/>
<organism evidence="1 2">
    <name type="scientific">Clostridium cellulovorans (strain ATCC 35296 / DSM 3052 / OCM 3 / 743B)</name>
    <dbReference type="NCBI Taxonomy" id="573061"/>
    <lineage>
        <taxon>Bacteria</taxon>
        <taxon>Bacillati</taxon>
        <taxon>Bacillota</taxon>
        <taxon>Clostridia</taxon>
        <taxon>Eubacteriales</taxon>
        <taxon>Clostridiaceae</taxon>
        <taxon>Clostridium</taxon>
    </lineage>
</organism>
<sequence length="284" mass="33465">MFELKKYIQLLSEERYKEADKYRIDNMPKVIYKYIALKSSESYKGYKDFEDSIQDDLKKLEAISSNKIWLSTCSNLNDPFELNALYIDEERLNQYNWPIAEVKEIFEGFKGSFLIGSFTTHLNDCLPMWAHYANNHCGICVEYTVIDPTNLYKVSYEYSRVPIAVIITNIINEYYLEENEGKVCEDTRKYISSLLHSACIKDKSWEYEDEYRILHININKEKNGDLVNLIDIGLKMSAIYLGINCSKEHEEKLRKICNQQNCHIYRMGINNKDKSFSLIHQEIN</sequence>
<dbReference type="InterPro" id="IPR021352">
    <property type="entry name" value="DUF2971"/>
</dbReference>
<dbReference type="OrthoDB" id="190848at2"/>
<accession>D9SQS2</accession>
<keyword evidence="2" id="KW-1185">Reference proteome</keyword>
<dbReference type="Proteomes" id="UP000002730">
    <property type="component" value="Chromosome"/>
</dbReference>
<dbReference type="Pfam" id="PF11185">
    <property type="entry name" value="DUF2971"/>
    <property type="match status" value="1"/>
</dbReference>
<evidence type="ECO:0000313" key="1">
    <source>
        <dbReference type="EMBL" id="ADL52278.1"/>
    </source>
</evidence>
<evidence type="ECO:0008006" key="3">
    <source>
        <dbReference type="Google" id="ProtNLM"/>
    </source>
</evidence>
<dbReference type="EMBL" id="CP002160">
    <property type="protein sequence ID" value="ADL52278.1"/>
    <property type="molecule type" value="Genomic_DNA"/>
</dbReference>